<evidence type="ECO:0000313" key="2">
    <source>
        <dbReference type="EMBL" id="OGY44451.1"/>
    </source>
</evidence>
<evidence type="ECO:0000256" key="1">
    <source>
        <dbReference type="SAM" id="Phobius"/>
    </source>
</evidence>
<dbReference type="AlphaFoldDB" id="A0A1G1XWU9"/>
<protein>
    <submittedName>
        <fullName evidence="2">Uncharacterized protein</fullName>
    </submittedName>
</protein>
<feature type="transmembrane region" description="Helical" evidence="1">
    <location>
        <begin position="7"/>
        <end position="27"/>
    </location>
</feature>
<gene>
    <name evidence="2" type="ORF">A2729_02195</name>
</gene>
<organism evidence="2 3">
    <name type="scientific">Candidatus Buchananbacteria bacterium RIFCSPHIGHO2_01_FULL_39_14</name>
    <dbReference type="NCBI Taxonomy" id="1797532"/>
    <lineage>
        <taxon>Bacteria</taxon>
        <taxon>Candidatus Buchananiibacteriota</taxon>
    </lineage>
</organism>
<feature type="transmembrane region" description="Helical" evidence="1">
    <location>
        <begin position="33"/>
        <end position="54"/>
    </location>
</feature>
<keyword evidence="1" id="KW-1133">Transmembrane helix</keyword>
<feature type="transmembrane region" description="Helical" evidence="1">
    <location>
        <begin position="86"/>
        <end position="102"/>
    </location>
</feature>
<name>A0A1G1XWU9_9BACT</name>
<evidence type="ECO:0000313" key="3">
    <source>
        <dbReference type="Proteomes" id="UP000178930"/>
    </source>
</evidence>
<keyword evidence="1" id="KW-0472">Membrane</keyword>
<reference evidence="2 3" key="1">
    <citation type="journal article" date="2016" name="Nat. Commun.">
        <title>Thousands of microbial genomes shed light on interconnected biogeochemical processes in an aquifer system.</title>
        <authorList>
            <person name="Anantharaman K."/>
            <person name="Brown C.T."/>
            <person name="Hug L.A."/>
            <person name="Sharon I."/>
            <person name="Castelle C.J."/>
            <person name="Probst A.J."/>
            <person name="Thomas B.C."/>
            <person name="Singh A."/>
            <person name="Wilkins M.J."/>
            <person name="Karaoz U."/>
            <person name="Brodie E.L."/>
            <person name="Williams K.H."/>
            <person name="Hubbard S.S."/>
            <person name="Banfield J.F."/>
        </authorList>
    </citation>
    <scope>NUCLEOTIDE SEQUENCE [LARGE SCALE GENOMIC DNA]</scope>
</reference>
<comment type="caution">
    <text evidence="2">The sequence shown here is derived from an EMBL/GenBank/DDBJ whole genome shotgun (WGS) entry which is preliminary data.</text>
</comment>
<dbReference type="EMBL" id="MHIB01000016">
    <property type="protein sequence ID" value="OGY44451.1"/>
    <property type="molecule type" value="Genomic_DNA"/>
</dbReference>
<accession>A0A1G1XWU9</accession>
<dbReference type="Proteomes" id="UP000178930">
    <property type="component" value="Unassembled WGS sequence"/>
</dbReference>
<proteinExistence type="predicted"/>
<sequence>MKQTETFLTLFVCLLITITVVIYVYFYDQLKTFGQLMVIFSPIFIFAFAGTLIARRDQKIIKRLRQNNQLSKTVELNWFLAFKHDLALYLTPLIILLLPIIFDQKPTLITIFQAIIIYLVLIYLRYIYWREI</sequence>
<keyword evidence="1" id="KW-0812">Transmembrane</keyword>
<feature type="transmembrane region" description="Helical" evidence="1">
    <location>
        <begin position="108"/>
        <end position="128"/>
    </location>
</feature>